<organism evidence="2 3">
    <name type="scientific">Gemmatimonas phototrophica</name>
    <dbReference type="NCBI Taxonomy" id="1379270"/>
    <lineage>
        <taxon>Bacteria</taxon>
        <taxon>Pseudomonadati</taxon>
        <taxon>Gemmatimonadota</taxon>
        <taxon>Gemmatimonadia</taxon>
        <taxon>Gemmatimonadales</taxon>
        <taxon>Gemmatimonadaceae</taxon>
        <taxon>Gemmatimonas</taxon>
    </lineage>
</organism>
<dbReference type="InterPro" id="IPR036388">
    <property type="entry name" value="WH-like_DNA-bd_sf"/>
</dbReference>
<evidence type="ECO:0000313" key="2">
    <source>
        <dbReference type="EMBL" id="AMW04741.1"/>
    </source>
</evidence>
<dbReference type="PANTHER" id="PTHR33221">
    <property type="entry name" value="WINGED HELIX-TURN-HELIX TRANSCRIPTIONAL REGULATOR, RRF2 FAMILY"/>
    <property type="match status" value="1"/>
</dbReference>
<dbReference type="Pfam" id="PF02082">
    <property type="entry name" value="Rrf2"/>
    <property type="match status" value="1"/>
</dbReference>
<dbReference type="PROSITE" id="PS01332">
    <property type="entry name" value="HTH_RRF2_1"/>
    <property type="match status" value="1"/>
</dbReference>
<evidence type="ECO:0000313" key="3">
    <source>
        <dbReference type="Proteomes" id="UP000076404"/>
    </source>
</evidence>
<dbReference type="EMBL" id="CP011454">
    <property type="protein sequence ID" value="AMW04741.1"/>
    <property type="molecule type" value="Genomic_DNA"/>
</dbReference>
<dbReference type="Gene3D" id="1.10.10.10">
    <property type="entry name" value="Winged helix-like DNA-binding domain superfamily/Winged helix DNA-binding domain"/>
    <property type="match status" value="1"/>
</dbReference>
<dbReference type="eggNOG" id="COG1959">
    <property type="taxonomic scope" value="Bacteria"/>
</dbReference>
<keyword evidence="1" id="KW-0238">DNA-binding</keyword>
<proteinExistence type="predicted"/>
<evidence type="ECO:0000256" key="1">
    <source>
        <dbReference type="ARBA" id="ARBA00023125"/>
    </source>
</evidence>
<dbReference type="GO" id="GO:0005829">
    <property type="term" value="C:cytosol"/>
    <property type="evidence" value="ECO:0007669"/>
    <property type="project" value="TreeGrafter"/>
</dbReference>
<gene>
    <name evidence="2" type="ORF">GEMMAAP_07570</name>
</gene>
<dbReference type="GO" id="GO:0003677">
    <property type="term" value="F:DNA binding"/>
    <property type="evidence" value="ECO:0007669"/>
    <property type="project" value="UniProtKB-KW"/>
</dbReference>
<dbReference type="InterPro" id="IPR036390">
    <property type="entry name" value="WH_DNA-bd_sf"/>
</dbReference>
<keyword evidence="3" id="KW-1185">Reference proteome</keyword>
<dbReference type="STRING" id="1379270.GEMMAAP_07570"/>
<reference evidence="2 3" key="2">
    <citation type="journal article" date="2016" name="Environ. Microbiol. Rep.">
        <title>Metagenomic evidence for the presence of phototrophic Gemmatimonadetes bacteria in diverse environments.</title>
        <authorList>
            <person name="Zeng Y."/>
            <person name="Baumbach J."/>
            <person name="Barbosa E.G."/>
            <person name="Azevedo V."/>
            <person name="Zhang C."/>
            <person name="Koblizek M."/>
        </authorList>
    </citation>
    <scope>NUCLEOTIDE SEQUENCE [LARGE SCALE GENOMIC DNA]</scope>
    <source>
        <strain evidence="2 3">AP64</strain>
    </source>
</reference>
<dbReference type="AlphaFoldDB" id="A0A143BJN0"/>
<protein>
    <submittedName>
        <fullName evidence="2">Rrf2 family transcriptional regulator</fullName>
    </submittedName>
</protein>
<accession>A0A143BJN0</accession>
<sequence length="155" mass="17276">MRLTRFTDNALRCLIVLGLEPEQCITVQTVAERMNMSYEHLVKIVQRLAELGYVETVRGRNGGVRLLRPAHEIFIGKLVRETEENLTLVECFDPISNTCPIAPVCALSGVLDQALQAFLAVLEDKTLADALGPREQLVPLLRQNAENRKAQQPVA</sequence>
<dbReference type="NCBIfam" id="TIGR00738">
    <property type="entry name" value="rrf2_super"/>
    <property type="match status" value="1"/>
</dbReference>
<dbReference type="RefSeq" id="WP_053334396.1">
    <property type="nucleotide sequence ID" value="NZ_CP011454.1"/>
</dbReference>
<dbReference type="PROSITE" id="PS51197">
    <property type="entry name" value="HTH_RRF2_2"/>
    <property type="match status" value="1"/>
</dbReference>
<name>A0A143BJN0_9BACT</name>
<dbReference type="InterPro" id="IPR030489">
    <property type="entry name" value="TR_Rrf2-type_CS"/>
</dbReference>
<dbReference type="GO" id="GO:0003700">
    <property type="term" value="F:DNA-binding transcription factor activity"/>
    <property type="evidence" value="ECO:0007669"/>
    <property type="project" value="TreeGrafter"/>
</dbReference>
<dbReference type="PANTHER" id="PTHR33221:SF4">
    <property type="entry name" value="HTH-TYPE TRANSCRIPTIONAL REPRESSOR NSRR"/>
    <property type="match status" value="1"/>
</dbReference>
<dbReference type="Proteomes" id="UP000076404">
    <property type="component" value="Chromosome"/>
</dbReference>
<dbReference type="InterPro" id="IPR000944">
    <property type="entry name" value="Tscrpt_reg_Rrf2"/>
</dbReference>
<dbReference type="SUPFAM" id="SSF46785">
    <property type="entry name" value="Winged helix' DNA-binding domain"/>
    <property type="match status" value="1"/>
</dbReference>
<dbReference type="KEGG" id="gph:GEMMAAP_07570"/>
<dbReference type="OrthoDB" id="9795923at2"/>
<reference evidence="2 3" key="1">
    <citation type="journal article" date="2014" name="Proc. Natl. Acad. Sci. U.S.A.">
        <title>Functional type 2 photosynthetic reaction centers found in the rare bacterial phylum Gemmatimonadetes.</title>
        <authorList>
            <person name="Zeng Y."/>
            <person name="Feng F."/>
            <person name="Medova H."/>
            <person name="Dean J."/>
            <person name="Koblizek M."/>
        </authorList>
    </citation>
    <scope>NUCLEOTIDE SEQUENCE [LARGE SCALE GENOMIC DNA]</scope>
    <source>
        <strain evidence="2 3">AP64</strain>
    </source>
</reference>